<keyword evidence="3" id="KW-1185">Reference proteome</keyword>
<name>A0AAN5DHU1_9BILA</name>
<feature type="transmembrane region" description="Helical" evidence="1">
    <location>
        <begin position="6"/>
        <end position="23"/>
    </location>
</feature>
<dbReference type="Proteomes" id="UP001328107">
    <property type="component" value="Unassembled WGS sequence"/>
</dbReference>
<feature type="transmembrane region" description="Helical" evidence="1">
    <location>
        <begin position="70"/>
        <end position="89"/>
    </location>
</feature>
<accession>A0AAN5DHU1</accession>
<keyword evidence="1" id="KW-0812">Transmembrane</keyword>
<proteinExistence type="predicted"/>
<feature type="transmembrane region" description="Helical" evidence="1">
    <location>
        <begin position="32"/>
        <end position="50"/>
    </location>
</feature>
<gene>
    <name evidence="2" type="ORF">PMAYCL1PPCAC_32587</name>
</gene>
<evidence type="ECO:0000256" key="1">
    <source>
        <dbReference type="SAM" id="Phobius"/>
    </source>
</evidence>
<reference evidence="3" key="1">
    <citation type="submission" date="2022-10" db="EMBL/GenBank/DDBJ databases">
        <title>Genome assembly of Pristionchus species.</title>
        <authorList>
            <person name="Yoshida K."/>
            <person name="Sommer R.J."/>
        </authorList>
    </citation>
    <scope>NUCLEOTIDE SEQUENCE [LARGE SCALE GENOMIC DNA]</scope>
    <source>
        <strain evidence="3">RS5460</strain>
    </source>
</reference>
<protein>
    <recommendedName>
        <fullName evidence="4">G protein-coupled receptor</fullName>
    </recommendedName>
</protein>
<evidence type="ECO:0000313" key="2">
    <source>
        <dbReference type="EMBL" id="GMR62392.1"/>
    </source>
</evidence>
<dbReference type="AlphaFoldDB" id="A0AAN5DHU1"/>
<organism evidence="2 3">
    <name type="scientific">Pristionchus mayeri</name>
    <dbReference type="NCBI Taxonomy" id="1317129"/>
    <lineage>
        <taxon>Eukaryota</taxon>
        <taxon>Metazoa</taxon>
        <taxon>Ecdysozoa</taxon>
        <taxon>Nematoda</taxon>
        <taxon>Chromadorea</taxon>
        <taxon>Rhabditida</taxon>
        <taxon>Rhabditina</taxon>
        <taxon>Diplogasteromorpha</taxon>
        <taxon>Diplogasteroidea</taxon>
        <taxon>Neodiplogasteridae</taxon>
        <taxon>Pristionchus</taxon>
    </lineage>
</organism>
<evidence type="ECO:0008006" key="4">
    <source>
        <dbReference type="Google" id="ProtNLM"/>
    </source>
</evidence>
<sequence length="98" mass="11348">MREVIEFAGCAFYFLILMAIIFSRDKSFRKPFWIFFLTSGVYGILCILAYDIEWEWSMPTNVIRRAVSSVSSLGHTIAKFYVVLSRYVVLRSSSLSDN</sequence>
<feature type="non-terminal residue" evidence="2">
    <location>
        <position position="98"/>
    </location>
</feature>
<dbReference type="EMBL" id="BTRK01000006">
    <property type="protein sequence ID" value="GMR62392.1"/>
    <property type="molecule type" value="Genomic_DNA"/>
</dbReference>
<keyword evidence="1" id="KW-1133">Transmembrane helix</keyword>
<comment type="caution">
    <text evidence="2">The sequence shown here is derived from an EMBL/GenBank/DDBJ whole genome shotgun (WGS) entry which is preliminary data.</text>
</comment>
<evidence type="ECO:0000313" key="3">
    <source>
        <dbReference type="Proteomes" id="UP001328107"/>
    </source>
</evidence>
<keyword evidence="1" id="KW-0472">Membrane</keyword>